<dbReference type="Pfam" id="PF04641">
    <property type="entry name" value="Rtf2"/>
    <property type="match status" value="1"/>
</dbReference>
<dbReference type="SUPFAM" id="SSF54236">
    <property type="entry name" value="Ubiquitin-like"/>
    <property type="match status" value="1"/>
</dbReference>
<dbReference type="InterPro" id="IPR029071">
    <property type="entry name" value="Ubiquitin-like_domsf"/>
</dbReference>
<dbReference type="InterPro" id="IPR006735">
    <property type="entry name" value="Rtf2"/>
</dbReference>
<dbReference type="SUPFAM" id="SSF57850">
    <property type="entry name" value="RING/U-box"/>
    <property type="match status" value="1"/>
</dbReference>
<dbReference type="PANTHER" id="PTHR12775">
    <property type="entry name" value="PROTEIN C20ORF43 HOMOLOG"/>
    <property type="match status" value="1"/>
</dbReference>
<dbReference type="AlphaFoldDB" id="A0A7S0F3P5"/>
<sequence>MQIFLRTLEDETLSVEVGDNDGIDNLLELYNASRDGGQRAREDANLRVVFGGVEIKDKTRPLQYYGMLDGSTVFLQGRLLGGGCDGGTTAQQRKFLRQAHKKKKETLRDHSEEMRARWHYCAASGQPLRAPMVTCDLGYIFIKEEVMKQLLSKTLHKDHQHIRKLKDLYNIEVKENPDWDPKKGVENSYETGGQDRFLCPITGRPGNGKNQFVALKTCGHVFCEQALRHLGGDVCVICNAPFSKAKDVVHLTPPPDLLAQKRKALEEARVEEKLAREAAKSSENAGVENGKKRAMNAADASEKKAKIEKLCGAGMKVGEIHASLTNTIAKSANLGTEAHANKAKENQVYASMFKKHNKDAKEYDAAWGQGAMAGVLGGR</sequence>
<evidence type="ECO:0000256" key="1">
    <source>
        <dbReference type="ARBA" id="ARBA00009885"/>
    </source>
</evidence>
<dbReference type="Gene3D" id="3.30.40.10">
    <property type="entry name" value="Zinc/RING finger domain, C3HC4 (zinc finger)"/>
    <property type="match status" value="1"/>
</dbReference>
<proteinExistence type="inferred from homology"/>
<dbReference type="InterPro" id="IPR013083">
    <property type="entry name" value="Znf_RING/FYVE/PHD"/>
</dbReference>
<evidence type="ECO:0000313" key="4">
    <source>
        <dbReference type="EMBL" id="CAD8502860.1"/>
    </source>
</evidence>
<dbReference type="PANTHER" id="PTHR12775:SF0">
    <property type="entry name" value="REPLICATION TERMINATION FACTOR 2"/>
    <property type="match status" value="1"/>
</dbReference>
<organism evidence="4">
    <name type="scientific">Hanusia phi</name>
    <dbReference type="NCBI Taxonomy" id="3032"/>
    <lineage>
        <taxon>Eukaryota</taxon>
        <taxon>Cryptophyceae</taxon>
        <taxon>Pyrenomonadales</taxon>
        <taxon>Geminigeraceae</taxon>
        <taxon>Hanusia</taxon>
    </lineage>
</organism>
<dbReference type="Gene3D" id="3.10.20.90">
    <property type="entry name" value="Phosphatidylinositol 3-kinase Catalytic Subunit, Chain A, domain 1"/>
    <property type="match status" value="1"/>
</dbReference>
<dbReference type="GO" id="GO:0006274">
    <property type="term" value="P:DNA replication termination"/>
    <property type="evidence" value="ECO:0007669"/>
    <property type="project" value="TreeGrafter"/>
</dbReference>
<protein>
    <recommendedName>
        <fullName evidence="3">Ubiquitin-like domain-containing protein</fullName>
    </recommendedName>
</protein>
<evidence type="ECO:0000259" key="3">
    <source>
        <dbReference type="PROSITE" id="PS50053"/>
    </source>
</evidence>
<feature type="region of interest" description="Disordered" evidence="2">
    <location>
        <begin position="275"/>
        <end position="299"/>
    </location>
</feature>
<dbReference type="GO" id="GO:0005634">
    <property type="term" value="C:nucleus"/>
    <property type="evidence" value="ECO:0007669"/>
    <property type="project" value="TreeGrafter"/>
</dbReference>
<dbReference type="InterPro" id="IPR027799">
    <property type="entry name" value="Rtf2_RING-finger"/>
</dbReference>
<gene>
    <name evidence="4" type="ORF">HPHI1048_LOCUS20669</name>
</gene>
<dbReference type="PROSITE" id="PS50053">
    <property type="entry name" value="UBIQUITIN_2"/>
    <property type="match status" value="1"/>
</dbReference>
<dbReference type="CDD" id="cd16653">
    <property type="entry name" value="RING-like_Rtf2"/>
    <property type="match status" value="1"/>
</dbReference>
<name>A0A7S0F3P5_9CRYP</name>
<dbReference type="EMBL" id="HBEO01030479">
    <property type="protein sequence ID" value="CAD8502860.1"/>
    <property type="molecule type" value="Transcribed_RNA"/>
</dbReference>
<evidence type="ECO:0000256" key="2">
    <source>
        <dbReference type="SAM" id="MobiDB-lite"/>
    </source>
</evidence>
<dbReference type="InterPro" id="IPR000626">
    <property type="entry name" value="Ubiquitin-like_dom"/>
</dbReference>
<feature type="domain" description="Ubiquitin-like" evidence="3">
    <location>
        <begin position="1"/>
        <end position="82"/>
    </location>
</feature>
<comment type="similarity">
    <text evidence="1">Belongs to the rtf2 family.</text>
</comment>
<reference evidence="4" key="1">
    <citation type="submission" date="2021-01" db="EMBL/GenBank/DDBJ databases">
        <authorList>
            <person name="Corre E."/>
            <person name="Pelletier E."/>
            <person name="Niang G."/>
            <person name="Scheremetjew M."/>
            <person name="Finn R."/>
            <person name="Kale V."/>
            <person name="Holt S."/>
            <person name="Cochrane G."/>
            <person name="Meng A."/>
            <person name="Brown T."/>
            <person name="Cohen L."/>
        </authorList>
    </citation>
    <scope>NUCLEOTIDE SEQUENCE</scope>
    <source>
        <strain evidence="4">CCMP325</strain>
    </source>
</reference>
<accession>A0A7S0F3P5</accession>